<accession>A0A556MS52</accession>
<organism evidence="7 8">
    <name type="scientific">Mucilaginibacter corticis</name>
    <dbReference type="NCBI Taxonomy" id="2597670"/>
    <lineage>
        <taxon>Bacteria</taxon>
        <taxon>Pseudomonadati</taxon>
        <taxon>Bacteroidota</taxon>
        <taxon>Sphingobacteriia</taxon>
        <taxon>Sphingobacteriales</taxon>
        <taxon>Sphingobacteriaceae</taxon>
        <taxon>Mucilaginibacter</taxon>
    </lineage>
</organism>
<dbReference type="GO" id="GO:0030313">
    <property type="term" value="C:cell envelope"/>
    <property type="evidence" value="ECO:0007669"/>
    <property type="project" value="UniProtKB-SubCell"/>
</dbReference>
<dbReference type="InterPro" id="IPR050553">
    <property type="entry name" value="Thioredoxin_ResA/DsbE_sf"/>
</dbReference>
<evidence type="ECO:0000256" key="1">
    <source>
        <dbReference type="ARBA" id="ARBA00004196"/>
    </source>
</evidence>
<evidence type="ECO:0000259" key="6">
    <source>
        <dbReference type="PROSITE" id="PS51352"/>
    </source>
</evidence>
<evidence type="ECO:0000256" key="3">
    <source>
        <dbReference type="ARBA" id="ARBA00023157"/>
    </source>
</evidence>
<evidence type="ECO:0000256" key="2">
    <source>
        <dbReference type="ARBA" id="ARBA00022748"/>
    </source>
</evidence>
<dbReference type="GO" id="GO:0016491">
    <property type="term" value="F:oxidoreductase activity"/>
    <property type="evidence" value="ECO:0007669"/>
    <property type="project" value="InterPro"/>
</dbReference>
<keyword evidence="3" id="KW-1015">Disulfide bond</keyword>
<dbReference type="Pfam" id="PF00578">
    <property type="entry name" value="AhpC-TSA"/>
    <property type="match status" value="1"/>
</dbReference>
<comment type="subcellular location">
    <subcellularLocation>
        <location evidence="1">Cell envelope</location>
    </subcellularLocation>
</comment>
<dbReference type="SUPFAM" id="SSF52833">
    <property type="entry name" value="Thioredoxin-like"/>
    <property type="match status" value="1"/>
</dbReference>
<dbReference type="EMBL" id="VLPK01000001">
    <property type="protein sequence ID" value="TSJ42743.1"/>
    <property type="molecule type" value="Genomic_DNA"/>
</dbReference>
<name>A0A556MS52_9SPHI</name>
<dbReference type="PROSITE" id="PS51352">
    <property type="entry name" value="THIOREDOXIN_2"/>
    <property type="match status" value="1"/>
</dbReference>
<sequence length="382" mass="41465">MKKLLFFIIALLPSALFAQEATSNFTVTGKVGNVGSPARAYLFYSIGANQVVDSSLVANGSFTISGFVPAPSNSLLVIDHLGVGYKNLGNTPDMLNFFLDKGTTTVTANQDSVSKGVITGSAVNDDDKYLTNLLKPINDEAKKVNDEKNAAPQSQQNSQDFQRQIAGRMKTLQDKQEVILKGFVTAHPASYISLMVINLLGRQGAAPAEVESLYNSLDPSLKDLEIAKMIKKSIDDQKVTDIGSMAPDFSQPDVNGNQVKLSSFRGKYVLVDFWASWCGPCRAENPNVVKAYNKYKGKNFTVLGVSLDKPGATADWQGAIKSDGLTWTQVSDLKFWKNEAAVLYLVQSIPANFLIDPNGKIVAKNLRGTDLEDKLAELLGKI</sequence>
<evidence type="ECO:0000313" key="7">
    <source>
        <dbReference type="EMBL" id="TSJ42743.1"/>
    </source>
</evidence>
<dbReference type="RefSeq" id="WP_144246314.1">
    <property type="nucleotide sequence ID" value="NZ_VLPK01000001.1"/>
</dbReference>
<dbReference type="InterPro" id="IPR025380">
    <property type="entry name" value="DUF4369"/>
</dbReference>
<dbReference type="InterPro" id="IPR000866">
    <property type="entry name" value="AhpC/TSA"/>
</dbReference>
<feature type="chain" id="PRO_5022182330" evidence="5">
    <location>
        <begin position="19"/>
        <end position="382"/>
    </location>
</feature>
<dbReference type="InterPro" id="IPR036249">
    <property type="entry name" value="Thioredoxin-like_sf"/>
</dbReference>
<dbReference type="PANTHER" id="PTHR42852:SF6">
    <property type="entry name" value="THIOL:DISULFIDE INTERCHANGE PROTEIN DSBE"/>
    <property type="match status" value="1"/>
</dbReference>
<gene>
    <name evidence="7" type="ORF">FO440_00705</name>
</gene>
<dbReference type="GO" id="GO:0016209">
    <property type="term" value="F:antioxidant activity"/>
    <property type="evidence" value="ECO:0007669"/>
    <property type="project" value="InterPro"/>
</dbReference>
<keyword evidence="4" id="KW-0676">Redox-active center</keyword>
<comment type="caution">
    <text evidence="7">The sequence shown here is derived from an EMBL/GenBank/DDBJ whole genome shotgun (WGS) entry which is preliminary data.</text>
</comment>
<dbReference type="InterPro" id="IPR013766">
    <property type="entry name" value="Thioredoxin_domain"/>
</dbReference>
<dbReference type="InterPro" id="IPR017937">
    <property type="entry name" value="Thioredoxin_CS"/>
</dbReference>
<dbReference type="Gene3D" id="3.40.30.10">
    <property type="entry name" value="Glutaredoxin"/>
    <property type="match status" value="1"/>
</dbReference>
<proteinExistence type="predicted"/>
<keyword evidence="2" id="KW-0201">Cytochrome c-type biogenesis</keyword>
<evidence type="ECO:0000256" key="5">
    <source>
        <dbReference type="SAM" id="SignalP"/>
    </source>
</evidence>
<dbReference type="PROSITE" id="PS00194">
    <property type="entry name" value="THIOREDOXIN_1"/>
    <property type="match status" value="1"/>
</dbReference>
<evidence type="ECO:0000256" key="4">
    <source>
        <dbReference type="ARBA" id="ARBA00023284"/>
    </source>
</evidence>
<dbReference type="GO" id="GO:0017004">
    <property type="term" value="P:cytochrome complex assembly"/>
    <property type="evidence" value="ECO:0007669"/>
    <property type="project" value="UniProtKB-KW"/>
</dbReference>
<evidence type="ECO:0000313" key="8">
    <source>
        <dbReference type="Proteomes" id="UP000318733"/>
    </source>
</evidence>
<dbReference type="Proteomes" id="UP000318733">
    <property type="component" value="Unassembled WGS sequence"/>
</dbReference>
<protein>
    <submittedName>
        <fullName evidence="7">AhpC/TSA family protein</fullName>
    </submittedName>
</protein>
<feature type="signal peptide" evidence="5">
    <location>
        <begin position="1"/>
        <end position="18"/>
    </location>
</feature>
<keyword evidence="8" id="KW-1185">Reference proteome</keyword>
<dbReference type="Pfam" id="PF14289">
    <property type="entry name" value="DUF4369"/>
    <property type="match status" value="1"/>
</dbReference>
<feature type="domain" description="Thioredoxin" evidence="6">
    <location>
        <begin position="240"/>
        <end position="382"/>
    </location>
</feature>
<reference evidence="7 8" key="1">
    <citation type="submission" date="2019-07" db="EMBL/GenBank/DDBJ databases">
        <authorList>
            <person name="Huq M.A."/>
        </authorList>
    </citation>
    <scope>NUCLEOTIDE SEQUENCE [LARGE SCALE GENOMIC DNA]</scope>
    <source>
        <strain evidence="7 8">MAH-19</strain>
    </source>
</reference>
<dbReference type="AlphaFoldDB" id="A0A556MS52"/>
<dbReference type="PANTHER" id="PTHR42852">
    <property type="entry name" value="THIOL:DISULFIDE INTERCHANGE PROTEIN DSBE"/>
    <property type="match status" value="1"/>
</dbReference>
<keyword evidence="5" id="KW-0732">Signal</keyword>
<dbReference type="CDD" id="cd02966">
    <property type="entry name" value="TlpA_like_family"/>
    <property type="match status" value="1"/>
</dbReference>
<dbReference type="OrthoDB" id="750178at2"/>